<protein>
    <recommendedName>
        <fullName evidence="4">Solute-binding protein family 3/N-terminal domain-containing protein</fullName>
    </recommendedName>
</protein>
<dbReference type="Pfam" id="PF12974">
    <property type="entry name" value="Phosphonate-bd"/>
    <property type="match status" value="1"/>
</dbReference>
<keyword evidence="2" id="KW-1133">Transmembrane helix</keyword>
<reference evidence="3" key="1">
    <citation type="journal article" date="2015" name="Nature">
        <title>Complex archaea that bridge the gap between prokaryotes and eukaryotes.</title>
        <authorList>
            <person name="Spang A."/>
            <person name="Saw J.H."/>
            <person name="Jorgensen S.L."/>
            <person name="Zaremba-Niedzwiedzka K."/>
            <person name="Martijn J."/>
            <person name="Lind A.E."/>
            <person name="van Eijk R."/>
            <person name="Schleper C."/>
            <person name="Guy L."/>
            <person name="Ettema T.J."/>
        </authorList>
    </citation>
    <scope>NUCLEOTIDE SEQUENCE</scope>
</reference>
<keyword evidence="2" id="KW-0812">Transmembrane</keyword>
<keyword evidence="1" id="KW-0732">Signal</keyword>
<dbReference type="InterPro" id="IPR005770">
    <property type="entry name" value="PhnD"/>
</dbReference>
<dbReference type="CDD" id="cd13571">
    <property type="entry name" value="PBP2_PnhD_1"/>
    <property type="match status" value="1"/>
</dbReference>
<dbReference type="PANTHER" id="PTHR35841:SF1">
    <property type="entry name" value="PHOSPHONATES-BINDING PERIPLASMIC PROTEIN"/>
    <property type="match status" value="1"/>
</dbReference>
<proteinExistence type="predicted"/>
<gene>
    <name evidence="3" type="ORF">LCGC14_0389210</name>
</gene>
<dbReference type="GO" id="GO:0055085">
    <property type="term" value="P:transmembrane transport"/>
    <property type="evidence" value="ECO:0007669"/>
    <property type="project" value="InterPro"/>
</dbReference>
<evidence type="ECO:0000313" key="3">
    <source>
        <dbReference type="EMBL" id="KKN74600.1"/>
    </source>
</evidence>
<name>A0A0F9T064_9ZZZZ</name>
<dbReference type="EMBL" id="LAZR01000323">
    <property type="protein sequence ID" value="KKN74600.1"/>
    <property type="molecule type" value="Genomic_DNA"/>
</dbReference>
<organism evidence="3">
    <name type="scientific">marine sediment metagenome</name>
    <dbReference type="NCBI Taxonomy" id="412755"/>
    <lineage>
        <taxon>unclassified sequences</taxon>
        <taxon>metagenomes</taxon>
        <taxon>ecological metagenomes</taxon>
    </lineage>
</organism>
<comment type="caution">
    <text evidence="3">The sequence shown here is derived from an EMBL/GenBank/DDBJ whole genome shotgun (WGS) entry which is preliminary data.</text>
</comment>
<feature type="transmembrane region" description="Helical" evidence="2">
    <location>
        <begin position="6"/>
        <end position="26"/>
    </location>
</feature>
<dbReference type="AlphaFoldDB" id="A0A0F9T064"/>
<evidence type="ECO:0000256" key="1">
    <source>
        <dbReference type="ARBA" id="ARBA00022729"/>
    </source>
</evidence>
<dbReference type="Gene3D" id="3.40.190.10">
    <property type="entry name" value="Periplasmic binding protein-like II"/>
    <property type="match status" value="2"/>
</dbReference>
<accession>A0A0F9T064</accession>
<keyword evidence="2" id="KW-0472">Membrane</keyword>
<dbReference type="SUPFAM" id="SSF53850">
    <property type="entry name" value="Periplasmic binding protein-like II"/>
    <property type="match status" value="1"/>
</dbReference>
<dbReference type="GO" id="GO:0043190">
    <property type="term" value="C:ATP-binding cassette (ABC) transporter complex"/>
    <property type="evidence" value="ECO:0007669"/>
    <property type="project" value="InterPro"/>
</dbReference>
<dbReference type="NCBIfam" id="TIGR01098">
    <property type="entry name" value="3A0109s03R"/>
    <property type="match status" value="1"/>
</dbReference>
<dbReference type="PANTHER" id="PTHR35841">
    <property type="entry name" value="PHOSPHONATES-BINDING PERIPLASMIC PROTEIN"/>
    <property type="match status" value="1"/>
</dbReference>
<evidence type="ECO:0000256" key="2">
    <source>
        <dbReference type="SAM" id="Phobius"/>
    </source>
</evidence>
<evidence type="ECO:0008006" key="4">
    <source>
        <dbReference type="Google" id="ProtNLM"/>
    </source>
</evidence>
<sequence length="316" mass="35826">MVRRYSHIGLCLIGVVVLGGICVFLARGQRLEPAKRISLKSSIASPASFPKPTNKLKVAVAAIISPSRSLVFYEDIFDYIGEKLGQEVEMVQRKTYAEVNFLIEEGRIDVAFVCSRPYVEGHRDFGMELLCAPVCFGQAEYYSYFIVHKDSPIQTVDDLRGKVFAFSDPLSNTGMLVPAYVLAQRGETPESFFRKYIFTYSHDNSIDSVAEKFVDAAAVDSLIWQYLNTREPARTAQTRIIYRSAPWAIPPVVVSPHIEPALKEKLRSAFLNMHEDVKGREILKKVLIDRFTTIEDSAYDSIRQMEVFCQEFRSQP</sequence>